<organism evidence="1 2">
    <name type="scientific">Pyropia yezoensis</name>
    <name type="common">Susabi-nori</name>
    <name type="synonym">Porphyra yezoensis</name>
    <dbReference type="NCBI Taxonomy" id="2788"/>
    <lineage>
        <taxon>Eukaryota</taxon>
        <taxon>Rhodophyta</taxon>
        <taxon>Bangiophyceae</taxon>
        <taxon>Bangiales</taxon>
        <taxon>Bangiaceae</taxon>
        <taxon>Pyropia</taxon>
    </lineage>
</organism>
<evidence type="ECO:0000313" key="2">
    <source>
        <dbReference type="Proteomes" id="UP000798662"/>
    </source>
</evidence>
<name>A0ACC3CEJ7_PYRYE</name>
<sequence>MAAPVSGWRLFGRAAAAAGAGRVPLPLPPLAPARGLLPHRGAAGRAPCPLPPPTLLAGLSGAHPPPRGPSRRSLVTSPPACASSDSSDDKDDAPAYEYLRVSEDERVATITLHRPRSLNAIHSAMASELVAALSAADASSTVGAIVLTGGPSVFAAGADIAEMAAASSYVAARFRKDAGSFMDVFGRLRTPVVAAVAGYALGGGCELALAADVVIAEEGASFGQPEVQLGLIPGWGGTQRLVRAVGKAKAMELVLTGRRMSADEAERAGLVARIVPAGKALAEAAETARIIASGSAPVVAVAKECVALAAGEADHRGLLFERRAFQALFALDDTKEGMKAFVEKRSPEWRHH</sequence>
<reference evidence="1" key="1">
    <citation type="submission" date="2019-11" db="EMBL/GenBank/DDBJ databases">
        <title>Nori genome reveals adaptations in red seaweeds to the harsh intertidal environment.</title>
        <authorList>
            <person name="Wang D."/>
            <person name="Mao Y."/>
        </authorList>
    </citation>
    <scope>NUCLEOTIDE SEQUENCE</scope>
    <source>
        <tissue evidence="1">Gametophyte</tissue>
    </source>
</reference>
<dbReference type="EMBL" id="CM020620">
    <property type="protein sequence ID" value="KAK1868273.1"/>
    <property type="molecule type" value="Genomic_DNA"/>
</dbReference>
<protein>
    <submittedName>
        <fullName evidence="1">Uncharacterized protein</fullName>
    </submittedName>
</protein>
<proteinExistence type="predicted"/>
<gene>
    <name evidence="1" type="ORF">I4F81_010766</name>
</gene>
<evidence type="ECO:0000313" key="1">
    <source>
        <dbReference type="EMBL" id="KAK1868273.1"/>
    </source>
</evidence>
<dbReference type="Proteomes" id="UP000798662">
    <property type="component" value="Chromosome 3"/>
</dbReference>
<comment type="caution">
    <text evidence="1">The sequence shown here is derived from an EMBL/GenBank/DDBJ whole genome shotgun (WGS) entry which is preliminary data.</text>
</comment>
<keyword evidence="2" id="KW-1185">Reference proteome</keyword>
<accession>A0ACC3CEJ7</accession>